<feature type="repeat" description="NHL" evidence="3">
    <location>
        <begin position="244"/>
        <end position="285"/>
    </location>
</feature>
<evidence type="ECO:0000313" key="5">
    <source>
        <dbReference type="Proteomes" id="UP000029692"/>
    </source>
</evidence>
<dbReference type="InterPro" id="IPR011990">
    <property type="entry name" value="TPR-like_helical_dom_sf"/>
</dbReference>
<proteinExistence type="predicted"/>
<dbReference type="Pfam" id="PF01436">
    <property type="entry name" value="NHL"/>
    <property type="match status" value="1"/>
</dbReference>
<dbReference type="InterPro" id="IPR001258">
    <property type="entry name" value="NHL_repeat"/>
</dbReference>
<dbReference type="PROSITE" id="PS51125">
    <property type="entry name" value="NHL"/>
    <property type="match status" value="1"/>
</dbReference>
<dbReference type="SUPFAM" id="SSF48452">
    <property type="entry name" value="TPR-like"/>
    <property type="match status" value="1"/>
</dbReference>
<organism evidence="4 5">
    <name type="scientific">Spirochaeta lutea</name>
    <dbReference type="NCBI Taxonomy" id="1480694"/>
    <lineage>
        <taxon>Bacteria</taxon>
        <taxon>Pseudomonadati</taxon>
        <taxon>Spirochaetota</taxon>
        <taxon>Spirochaetia</taxon>
        <taxon>Spirochaetales</taxon>
        <taxon>Spirochaetaceae</taxon>
        <taxon>Spirochaeta</taxon>
    </lineage>
</organism>
<evidence type="ECO:0000256" key="3">
    <source>
        <dbReference type="PROSITE-ProRule" id="PRU00504"/>
    </source>
</evidence>
<dbReference type="Gene3D" id="2.120.10.30">
    <property type="entry name" value="TolB, C-terminal domain"/>
    <property type="match status" value="1"/>
</dbReference>
<dbReference type="PANTHER" id="PTHR24104:SF25">
    <property type="entry name" value="PROTEIN LIN-41"/>
    <property type="match status" value="1"/>
</dbReference>
<reference evidence="4 5" key="1">
    <citation type="submission" date="2014-05" db="EMBL/GenBank/DDBJ databases">
        <title>De novo Genome Sequence of Spirocheata sp.</title>
        <authorList>
            <person name="Shivani Y."/>
            <person name="Subhash Y."/>
            <person name="Tushar L."/>
            <person name="Sasikala C."/>
            <person name="Ramana C.V."/>
        </authorList>
    </citation>
    <scope>NUCLEOTIDE SEQUENCE [LARGE SCALE GENOMIC DNA]</scope>
    <source>
        <strain evidence="4 5">JC230</strain>
    </source>
</reference>
<dbReference type="InterPro" id="IPR050952">
    <property type="entry name" value="TRIM-NHL_E3_ligases"/>
</dbReference>
<evidence type="ECO:0000256" key="2">
    <source>
        <dbReference type="PROSITE-ProRule" id="PRU00339"/>
    </source>
</evidence>
<evidence type="ECO:0000313" key="4">
    <source>
        <dbReference type="EMBL" id="KGE73638.1"/>
    </source>
</evidence>
<dbReference type="PANTHER" id="PTHR24104">
    <property type="entry name" value="E3 UBIQUITIN-PROTEIN LIGASE NHLRC1-RELATED"/>
    <property type="match status" value="1"/>
</dbReference>
<keyword evidence="1" id="KW-0677">Repeat</keyword>
<dbReference type="EMBL" id="JNUP01000023">
    <property type="protein sequence ID" value="KGE73638.1"/>
    <property type="molecule type" value="Genomic_DNA"/>
</dbReference>
<keyword evidence="2" id="KW-0802">TPR repeat</keyword>
<dbReference type="eggNOG" id="COG0457">
    <property type="taxonomic scope" value="Bacteria"/>
</dbReference>
<dbReference type="InterPro" id="IPR011042">
    <property type="entry name" value="6-blade_b-propeller_TolB-like"/>
</dbReference>
<comment type="caution">
    <text evidence="4">The sequence shown here is derived from an EMBL/GenBank/DDBJ whole genome shotgun (WGS) entry which is preliminary data.</text>
</comment>
<evidence type="ECO:0000256" key="1">
    <source>
        <dbReference type="ARBA" id="ARBA00022737"/>
    </source>
</evidence>
<dbReference type="InterPro" id="IPR019734">
    <property type="entry name" value="TPR_rpt"/>
</dbReference>
<dbReference type="eggNOG" id="COG3391">
    <property type="taxonomic scope" value="Bacteria"/>
</dbReference>
<dbReference type="AlphaFoldDB" id="A0A098R1U0"/>
<dbReference type="PROSITE" id="PS50005">
    <property type="entry name" value="TPR"/>
    <property type="match status" value="1"/>
</dbReference>
<dbReference type="Proteomes" id="UP000029692">
    <property type="component" value="Unassembled WGS sequence"/>
</dbReference>
<gene>
    <name evidence="4" type="ORF">DC28_03115</name>
</gene>
<dbReference type="GO" id="GO:0008270">
    <property type="term" value="F:zinc ion binding"/>
    <property type="evidence" value="ECO:0007669"/>
    <property type="project" value="UniProtKB-KW"/>
</dbReference>
<name>A0A098R1U0_9SPIO</name>
<feature type="repeat" description="TPR" evidence="2">
    <location>
        <begin position="38"/>
        <end position="71"/>
    </location>
</feature>
<dbReference type="STRING" id="1480694.DC28_03115"/>
<protein>
    <submittedName>
        <fullName evidence="4">Uncharacterized protein</fullName>
    </submittedName>
</protein>
<accession>A0A098R1U0</accession>
<sequence length="710" mass="78705">MLFLQISLLWAAVVFPGYSQDTPGEQNLPDLNYDRIQADSAFRDGVLWLHRGRVNDAILSFQQALSFDSADTLARTWLGRGYLLGGYNEAALRELQQVSDAGSGGIALESLIETLELRRGFVREVPEDTAFFPLASFSLRLPGGGGTAQLGSPQGDSQQPRTLPLPGGIAIRTDGWYWVANVTGNSIQLYDANGTLRRSITGGLQGLQGPLDIISLSEPILGVTSFRSDEIVLINSDSGAEIMRMGEPGIGPGQLMGPQFLAYDPEGYIFVSDYGNQRIQKFSLEGEFLFSIGGVPGLDVSSLRFNRLHGVLWYEDSLWVLDREGSTGVLYEIDGSGNVLSTFRDDRLQHGEGLSVFPGEEPAFLITTRTTIYRWDPVNRLLSEVYRAQDEDARFFKSGIDPNGNILITDSYSRQVSIVSRLSGLYSGIHVQINKINADNFPRVTIDFSVQDRLGRPVLGLDTANFFLTEADSPVENPELISRGYQLPYISTQIILPPLQDPQGEPVKSYIESQVQSLFSTLQGSDSMDLILGGETPTVVLESSDSDRSARLQRIDSLVYQGRDAFDLGVRLAVNRLIRQDGIRHLIYLNTDTAFPEDAFSTYGIEELRGYMVNNEVAFSVVSGDENAIDPALAYLVRETGGSFFTPSEIMDANRVRNILADDYPGRYIYEYRSRLNSDFGRRYLPVEVEVRYLTKSGRDEAGYFSPLIF</sequence>
<keyword evidence="5" id="KW-1185">Reference proteome</keyword>
<dbReference type="SUPFAM" id="SSF101898">
    <property type="entry name" value="NHL repeat"/>
    <property type="match status" value="1"/>
</dbReference>